<dbReference type="CDD" id="cd17323">
    <property type="entry name" value="MFS_Tpo1_MDR_like"/>
    <property type="match status" value="1"/>
</dbReference>
<feature type="transmembrane region" description="Helical" evidence="8">
    <location>
        <begin position="528"/>
        <end position="550"/>
    </location>
</feature>
<feature type="transmembrane region" description="Helical" evidence="8">
    <location>
        <begin position="493"/>
        <end position="516"/>
    </location>
</feature>
<keyword evidence="11" id="KW-1185">Reference proteome</keyword>
<evidence type="ECO:0000256" key="3">
    <source>
        <dbReference type="ARBA" id="ARBA00022692"/>
    </source>
</evidence>
<feature type="domain" description="Major facilitator superfamily (MFS) profile" evidence="9">
    <location>
        <begin position="122"/>
        <end position="553"/>
    </location>
</feature>
<feature type="region of interest" description="Disordered" evidence="7">
    <location>
        <begin position="1"/>
        <end position="54"/>
    </location>
</feature>
<name>A0A1E4TAB0_9ASCO</name>
<evidence type="ECO:0000259" key="9">
    <source>
        <dbReference type="PROSITE" id="PS50850"/>
    </source>
</evidence>
<feature type="transmembrane region" description="Helical" evidence="8">
    <location>
        <begin position="393"/>
        <end position="412"/>
    </location>
</feature>
<dbReference type="GO" id="GO:0005886">
    <property type="term" value="C:plasma membrane"/>
    <property type="evidence" value="ECO:0007669"/>
    <property type="project" value="TreeGrafter"/>
</dbReference>
<dbReference type="GO" id="GO:0022857">
    <property type="term" value="F:transmembrane transporter activity"/>
    <property type="evidence" value="ECO:0007669"/>
    <property type="project" value="InterPro"/>
</dbReference>
<feature type="transmembrane region" description="Helical" evidence="8">
    <location>
        <begin position="247"/>
        <end position="270"/>
    </location>
</feature>
<dbReference type="PANTHER" id="PTHR23502:SF31">
    <property type="entry name" value="POLYAMINE TRANSPORTER 1"/>
    <property type="match status" value="1"/>
</dbReference>
<feature type="coiled-coil region" evidence="6">
    <location>
        <begin position="566"/>
        <end position="593"/>
    </location>
</feature>
<dbReference type="Pfam" id="PF07690">
    <property type="entry name" value="MFS_1"/>
    <property type="match status" value="1"/>
</dbReference>
<feature type="transmembrane region" description="Helical" evidence="8">
    <location>
        <begin position="462"/>
        <end position="481"/>
    </location>
</feature>
<dbReference type="PROSITE" id="PS50850">
    <property type="entry name" value="MFS"/>
    <property type="match status" value="1"/>
</dbReference>
<evidence type="ECO:0000256" key="8">
    <source>
        <dbReference type="SAM" id="Phobius"/>
    </source>
</evidence>
<feature type="transmembrane region" description="Helical" evidence="8">
    <location>
        <begin position="120"/>
        <end position="141"/>
    </location>
</feature>
<feature type="transmembrane region" description="Helical" evidence="8">
    <location>
        <begin position="433"/>
        <end position="456"/>
    </location>
</feature>
<evidence type="ECO:0000256" key="5">
    <source>
        <dbReference type="ARBA" id="ARBA00023136"/>
    </source>
</evidence>
<dbReference type="FunFam" id="1.20.1250.20:FF:000011">
    <property type="entry name" value="MFS multidrug transporter, putative"/>
    <property type="match status" value="1"/>
</dbReference>
<keyword evidence="3 8" id="KW-0812">Transmembrane</keyword>
<keyword evidence="5 8" id="KW-0472">Membrane</keyword>
<protein>
    <recommendedName>
        <fullName evidence="9">Major facilitator superfamily (MFS) profile domain-containing protein</fullName>
    </recommendedName>
</protein>
<feature type="compositionally biased region" description="Acidic residues" evidence="7">
    <location>
        <begin position="40"/>
        <end position="50"/>
    </location>
</feature>
<evidence type="ECO:0000256" key="2">
    <source>
        <dbReference type="ARBA" id="ARBA00022448"/>
    </source>
</evidence>
<feature type="transmembrane region" description="Helical" evidence="8">
    <location>
        <begin position="354"/>
        <end position="373"/>
    </location>
</feature>
<organism evidence="10 11">
    <name type="scientific">Tortispora caseinolytica NRRL Y-17796</name>
    <dbReference type="NCBI Taxonomy" id="767744"/>
    <lineage>
        <taxon>Eukaryota</taxon>
        <taxon>Fungi</taxon>
        <taxon>Dikarya</taxon>
        <taxon>Ascomycota</taxon>
        <taxon>Saccharomycotina</taxon>
        <taxon>Trigonopsidomycetes</taxon>
        <taxon>Trigonopsidales</taxon>
        <taxon>Trigonopsidaceae</taxon>
        <taxon>Tortispora</taxon>
    </lineage>
</organism>
<accession>A0A1E4TAB0</accession>
<dbReference type="Proteomes" id="UP000095023">
    <property type="component" value="Unassembled WGS sequence"/>
</dbReference>
<gene>
    <name evidence="10" type="ORF">CANCADRAFT_127309</name>
</gene>
<evidence type="ECO:0000256" key="6">
    <source>
        <dbReference type="SAM" id="Coils"/>
    </source>
</evidence>
<feature type="transmembrane region" description="Helical" evidence="8">
    <location>
        <begin position="217"/>
        <end position="235"/>
    </location>
</feature>
<feature type="transmembrane region" description="Helical" evidence="8">
    <location>
        <begin position="276"/>
        <end position="298"/>
    </location>
</feature>
<proteinExistence type="predicted"/>
<feature type="transmembrane region" description="Helical" evidence="8">
    <location>
        <begin position="187"/>
        <end position="205"/>
    </location>
</feature>
<dbReference type="InterPro" id="IPR011701">
    <property type="entry name" value="MFS"/>
</dbReference>
<evidence type="ECO:0000313" key="10">
    <source>
        <dbReference type="EMBL" id="ODV88684.1"/>
    </source>
</evidence>
<sequence>MDPLAHMAPAIEQESSESTAFDRRSEEVEAFDSQSQDLEAHDEEEEEEIEELRQISSRQASIYRTMSMSGSVQSNESVLPGFGAKKSYPPFVGDPIEYEVDFTGPHDPMHPHNWPLSHKALSCISMGFFTFVIAFGSGIIASGAEQIAEEFHVGRVVAVLTVALYVVGFATGPVIWAPLSELYGRKLPLVFCALTFNCFIFGAATAKDLQTLMICRFFAGFFGACPIAVVGAAFSDVFNNHQRGYSTIVFAAAVFIGPMLAPIVGGYIVANESLGWRWTCYITGIIGSAAMVQMIFLVRESYAPIILSRKAANLRLRTGNWAIHAPIDLVSFDFQSLVSRTLTRPLSMLFTEPILLLLTIYTAFVYGILYLFLETIPVVFGLGYGWSSGKNALPYIALIIGELIGGCVCAYGERYYHKQLKHSNGLPVPEARLPPMILGGFVFPIGIFWLCWTGAFPEKVHWIVPTISGLFSGMGLMLLFLPSINYIIDAYLIFAASALAGNTFMRSGFAAAFPVFGVPMFNNLNVKWVGTIIGSFAAILAPVPIFFFIYGKRIRASSRYNPMVAIQQMQTAKKQEIEEREKLVKNAERKIQRGRVGSVESSAISPF</sequence>
<reference evidence="11" key="1">
    <citation type="submission" date="2016-02" db="EMBL/GenBank/DDBJ databases">
        <title>Comparative genomics of biotechnologically important yeasts.</title>
        <authorList>
            <consortium name="DOE Joint Genome Institute"/>
            <person name="Riley R."/>
            <person name="Haridas S."/>
            <person name="Wolfe K.H."/>
            <person name="Lopes M.R."/>
            <person name="Hittinger C.T."/>
            <person name="Goker M."/>
            <person name="Salamov A."/>
            <person name="Wisecaver J."/>
            <person name="Long T.M."/>
            <person name="Aerts A.L."/>
            <person name="Barry K."/>
            <person name="Choi C."/>
            <person name="Clum A."/>
            <person name="Coughlan A.Y."/>
            <person name="Deshpande S."/>
            <person name="Douglass A.P."/>
            <person name="Hanson S.J."/>
            <person name="Klenk H.-P."/>
            <person name="Labutti K."/>
            <person name="Lapidus A."/>
            <person name="Lindquist E."/>
            <person name="Lipzen A."/>
            <person name="Meier-Kolthoff J.P."/>
            <person name="Ohm R.A."/>
            <person name="Otillar R.P."/>
            <person name="Pangilinan J."/>
            <person name="Peng Y."/>
            <person name="Rokas A."/>
            <person name="Rosa C.A."/>
            <person name="Scheuner C."/>
            <person name="Sibirny A.A."/>
            <person name="Slot J.C."/>
            <person name="Stielow J.B."/>
            <person name="Sun H."/>
            <person name="Kurtzman C.P."/>
            <person name="Blackwell M."/>
            <person name="Jeffries T.W."/>
            <person name="Grigoriev I.V."/>
        </authorList>
    </citation>
    <scope>NUCLEOTIDE SEQUENCE [LARGE SCALE GENOMIC DNA]</scope>
    <source>
        <strain evidence="11">NRRL Y-17796</strain>
    </source>
</reference>
<dbReference type="InterPro" id="IPR036259">
    <property type="entry name" value="MFS_trans_sf"/>
</dbReference>
<dbReference type="AlphaFoldDB" id="A0A1E4TAB0"/>
<dbReference type="PANTHER" id="PTHR23502">
    <property type="entry name" value="MAJOR FACILITATOR SUPERFAMILY"/>
    <property type="match status" value="1"/>
</dbReference>
<dbReference type="Gene3D" id="1.20.1250.20">
    <property type="entry name" value="MFS general substrate transporter like domains"/>
    <property type="match status" value="1"/>
</dbReference>
<evidence type="ECO:0000256" key="4">
    <source>
        <dbReference type="ARBA" id="ARBA00022989"/>
    </source>
</evidence>
<dbReference type="EMBL" id="KV453843">
    <property type="protein sequence ID" value="ODV88684.1"/>
    <property type="molecule type" value="Genomic_DNA"/>
</dbReference>
<dbReference type="SUPFAM" id="SSF103473">
    <property type="entry name" value="MFS general substrate transporter"/>
    <property type="match status" value="1"/>
</dbReference>
<comment type="subcellular location">
    <subcellularLocation>
        <location evidence="1">Membrane</location>
        <topology evidence="1">Multi-pass membrane protein</topology>
    </subcellularLocation>
</comment>
<keyword evidence="6" id="KW-0175">Coiled coil</keyword>
<keyword evidence="2" id="KW-0813">Transport</keyword>
<evidence type="ECO:0000256" key="7">
    <source>
        <dbReference type="SAM" id="MobiDB-lite"/>
    </source>
</evidence>
<evidence type="ECO:0000256" key="1">
    <source>
        <dbReference type="ARBA" id="ARBA00004141"/>
    </source>
</evidence>
<dbReference type="OrthoDB" id="9986881at2759"/>
<keyword evidence="4 8" id="KW-1133">Transmembrane helix</keyword>
<feature type="transmembrane region" description="Helical" evidence="8">
    <location>
        <begin position="153"/>
        <end position="175"/>
    </location>
</feature>
<dbReference type="InterPro" id="IPR020846">
    <property type="entry name" value="MFS_dom"/>
</dbReference>
<evidence type="ECO:0000313" key="11">
    <source>
        <dbReference type="Proteomes" id="UP000095023"/>
    </source>
</evidence>